<proteinExistence type="predicted"/>
<sequence>MKEKIADEVILIPMYEGEVYKYHECSNCKKEIYFEEDIFQPFHFEENIKYCPFCGKEVIRYAKPKFIEEINWNWLDEYKSVVEKMYRELEYIIYCKLDKEQIDELEEKSARGMEYFGQDRWSFPYSNGTICDIIHQITRTKVHYTEKRKLEKEFGGVLSEKTNSNNKT</sequence>
<organism evidence="1">
    <name type="scientific">Siphoviridae sp. ctylc9</name>
    <dbReference type="NCBI Taxonomy" id="2827977"/>
    <lineage>
        <taxon>Viruses</taxon>
        <taxon>Duplodnaviria</taxon>
        <taxon>Heunggongvirae</taxon>
        <taxon>Uroviricota</taxon>
        <taxon>Caudoviricetes</taxon>
    </lineage>
</organism>
<accession>A0A8S5S8H7</accession>
<evidence type="ECO:0000313" key="1">
    <source>
        <dbReference type="EMBL" id="DAF47340.1"/>
    </source>
</evidence>
<name>A0A8S5S8H7_9CAUD</name>
<protein>
    <submittedName>
        <fullName evidence="1">LysW biosynthesis protein LysW</fullName>
    </submittedName>
</protein>
<dbReference type="EMBL" id="BK032554">
    <property type="protein sequence ID" value="DAF47340.1"/>
    <property type="molecule type" value="Genomic_DNA"/>
</dbReference>
<reference evidence="1" key="1">
    <citation type="journal article" date="2021" name="Proc. Natl. Acad. Sci. U.S.A.">
        <title>A Catalog of Tens of Thousands of Viruses from Human Metagenomes Reveals Hidden Associations with Chronic Diseases.</title>
        <authorList>
            <person name="Tisza M.J."/>
            <person name="Buck C.B."/>
        </authorList>
    </citation>
    <scope>NUCLEOTIDE SEQUENCE</scope>
    <source>
        <strain evidence="1">Ctylc9</strain>
    </source>
</reference>